<feature type="domain" description="D-isomer specific 2-hydroxyacid dehydrogenase catalytic" evidence="9">
    <location>
        <begin position="8"/>
        <end position="331"/>
    </location>
</feature>
<evidence type="ECO:0000259" key="10">
    <source>
        <dbReference type="Pfam" id="PF02826"/>
    </source>
</evidence>
<dbReference type="Pfam" id="PF00389">
    <property type="entry name" value="2-Hacid_dh"/>
    <property type="match status" value="1"/>
</dbReference>
<comment type="similarity">
    <text evidence="1 8">Belongs to the D-isomer specific 2-hydroxyacid dehydrogenase family.</text>
</comment>
<dbReference type="NCBIfam" id="NF006374">
    <property type="entry name" value="PRK08605.1"/>
    <property type="match status" value="1"/>
</dbReference>
<dbReference type="InterPro" id="IPR006140">
    <property type="entry name" value="D-isomer_DH_NAD-bd"/>
</dbReference>
<dbReference type="PROSITE" id="PS00670">
    <property type="entry name" value="D_2_HYDROXYACID_DH_2"/>
    <property type="match status" value="1"/>
</dbReference>
<evidence type="ECO:0000256" key="2">
    <source>
        <dbReference type="ARBA" id="ARBA00012969"/>
    </source>
</evidence>
<evidence type="ECO:0000256" key="8">
    <source>
        <dbReference type="RuleBase" id="RU003719"/>
    </source>
</evidence>
<comment type="catalytic activity">
    <reaction evidence="7">
        <text>(R)-lactate + NAD(+) = pyruvate + NADH + H(+)</text>
        <dbReference type="Rhea" id="RHEA:16369"/>
        <dbReference type="ChEBI" id="CHEBI:15361"/>
        <dbReference type="ChEBI" id="CHEBI:15378"/>
        <dbReference type="ChEBI" id="CHEBI:16004"/>
        <dbReference type="ChEBI" id="CHEBI:57540"/>
        <dbReference type="ChEBI" id="CHEBI:57945"/>
        <dbReference type="EC" id="1.1.1.28"/>
    </reaction>
</comment>
<protein>
    <recommendedName>
        <fullName evidence="3">D-lactate dehydrogenase</fullName>
        <ecNumber evidence="2">1.1.1.28</ecNumber>
    </recommendedName>
    <alternativeName>
        <fullName evidence="6">D-specific 2-hydroxyacid dehydrogenase</fullName>
    </alternativeName>
</protein>
<dbReference type="EMBL" id="CACRUO010000031">
    <property type="protein sequence ID" value="VYU05552.1"/>
    <property type="molecule type" value="Genomic_DNA"/>
</dbReference>
<dbReference type="GO" id="GO:0008720">
    <property type="term" value="F:D-lactate dehydrogenase (NAD+) activity"/>
    <property type="evidence" value="ECO:0007669"/>
    <property type="project" value="UniProtKB-EC"/>
</dbReference>
<keyword evidence="4 8" id="KW-0560">Oxidoreductase</keyword>
<dbReference type="AlphaFoldDB" id="A0A6N3BNM8"/>
<evidence type="ECO:0000256" key="3">
    <source>
        <dbReference type="ARBA" id="ARBA00014095"/>
    </source>
</evidence>
<evidence type="ECO:0000256" key="4">
    <source>
        <dbReference type="ARBA" id="ARBA00023002"/>
    </source>
</evidence>
<dbReference type="SUPFAM" id="SSF51735">
    <property type="entry name" value="NAD(P)-binding Rossmann-fold domains"/>
    <property type="match status" value="1"/>
</dbReference>
<accession>A0A6N3BNM8</accession>
<reference evidence="11" key="1">
    <citation type="submission" date="2019-11" db="EMBL/GenBank/DDBJ databases">
        <authorList>
            <person name="Feng L."/>
        </authorList>
    </citation>
    <scope>NUCLEOTIDE SEQUENCE</scope>
    <source>
        <strain evidence="11">SsimulansLFYP27</strain>
    </source>
</reference>
<dbReference type="SUPFAM" id="SSF52283">
    <property type="entry name" value="Formate/glycerate dehydrogenase catalytic domain-like"/>
    <property type="match status" value="1"/>
</dbReference>
<dbReference type="CDD" id="cd12186">
    <property type="entry name" value="LDH"/>
    <property type="match status" value="1"/>
</dbReference>
<dbReference type="PANTHER" id="PTHR43026">
    <property type="entry name" value="2-HYDROXYACID DEHYDROGENASE HOMOLOG 1-RELATED"/>
    <property type="match status" value="1"/>
</dbReference>
<dbReference type="Pfam" id="PF02826">
    <property type="entry name" value="2-Hacid_dh_C"/>
    <property type="match status" value="1"/>
</dbReference>
<evidence type="ECO:0000256" key="7">
    <source>
        <dbReference type="ARBA" id="ARBA00049040"/>
    </source>
</evidence>
<dbReference type="PANTHER" id="PTHR43026:SF1">
    <property type="entry name" value="2-HYDROXYACID DEHYDROGENASE HOMOLOG 1-RELATED"/>
    <property type="match status" value="1"/>
</dbReference>
<name>A0A6N3BNM8_STASI</name>
<evidence type="ECO:0000256" key="1">
    <source>
        <dbReference type="ARBA" id="ARBA00005854"/>
    </source>
</evidence>
<dbReference type="InterPro" id="IPR029753">
    <property type="entry name" value="D-isomer_DH_CS"/>
</dbReference>
<dbReference type="InterPro" id="IPR036291">
    <property type="entry name" value="NAD(P)-bd_dom_sf"/>
</dbReference>
<evidence type="ECO:0000256" key="5">
    <source>
        <dbReference type="ARBA" id="ARBA00023027"/>
    </source>
</evidence>
<dbReference type="InterPro" id="IPR029752">
    <property type="entry name" value="D-isomer_DH_CS1"/>
</dbReference>
<evidence type="ECO:0000256" key="6">
    <source>
        <dbReference type="ARBA" id="ARBA00030947"/>
    </source>
</evidence>
<proteinExistence type="inferred from homology"/>
<organism evidence="11">
    <name type="scientific">Staphylococcus simulans</name>
    <dbReference type="NCBI Taxonomy" id="1286"/>
    <lineage>
        <taxon>Bacteria</taxon>
        <taxon>Bacillati</taxon>
        <taxon>Bacillota</taxon>
        <taxon>Bacilli</taxon>
        <taxon>Bacillales</taxon>
        <taxon>Staphylococcaceae</taxon>
        <taxon>Staphylococcus</taxon>
    </lineage>
</organism>
<dbReference type="GO" id="GO:0051287">
    <property type="term" value="F:NAD binding"/>
    <property type="evidence" value="ECO:0007669"/>
    <property type="project" value="InterPro"/>
</dbReference>
<evidence type="ECO:0000313" key="11">
    <source>
        <dbReference type="EMBL" id="VYU05552.1"/>
    </source>
</evidence>
<dbReference type="InterPro" id="IPR006139">
    <property type="entry name" value="D-isomer_2_OHA_DH_cat_dom"/>
</dbReference>
<dbReference type="EC" id="1.1.1.28" evidence="2"/>
<dbReference type="PROSITE" id="PS00065">
    <property type="entry name" value="D_2_HYDROXYACID_DH_1"/>
    <property type="match status" value="1"/>
</dbReference>
<feature type="domain" description="D-isomer specific 2-hydroxyacid dehydrogenase NAD-binding" evidence="10">
    <location>
        <begin position="114"/>
        <end position="299"/>
    </location>
</feature>
<keyword evidence="5" id="KW-0520">NAD</keyword>
<dbReference type="PROSITE" id="PS00671">
    <property type="entry name" value="D_2_HYDROXYACID_DH_3"/>
    <property type="match status" value="1"/>
</dbReference>
<dbReference type="RefSeq" id="WP_156666703.1">
    <property type="nucleotide sequence ID" value="NZ_CACRUO010000031.1"/>
</dbReference>
<dbReference type="InterPro" id="IPR058205">
    <property type="entry name" value="D-LDH-like"/>
</dbReference>
<evidence type="ECO:0000259" key="9">
    <source>
        <dbReference type="Pfam" id="PF00389"/>
    </source>
</evidence>
<gene>
    <name evidence="11" type="primary">ldhD_1</name>
    <name evidence="11" type="ORF">SSLFYP27_01309</name>
</gene>
<sequence length="331" mass="37047">MVRIKMFDVAPYEIDAIKNWSAEHQVEVDYESHPLTMDNIEQVKGYDGLSLSHNGPFNPEIYSKLESYGIKQIAQRSAGFDMYDLEEAKAHNLIITTVPSYSPSSIAEYAVTGTLYFVRQLPLIKQRMENHNFVWDAPLISRPVKDLTVAIIGVGRIGSISAQLFSNFGCKVVGYDIEDKPELENIVEFKDSLEEAIAQADIVSLHVPGNKETYHMFNQAAFNQLKDGVIFVNCARGMVVETQALLDALNSGKVAGAVIDTYENEAQYFRRDFSNREVQDETLLELIERDDVLASPHIAFFTHEAVKNLAEGGLNSTMEVLETGDAQTRVN</sequence>
<dbReference type="Gene3D" id="3.40.50.720">
    <property type="entry name" value="NAD(P)-binding Rossmann-like Domain"/>
    <property type="match status" value="2"/>
</dbReference>